<evidence type="ECO:0000259" key="1">
    <source>
        <dbReference type="Pfam" id="PF13460"/>
    </source>
</evidence>
<feature type="domain" description="NAD(P)-binding" evidence="1">
    <location>
        <begin position="14"/>
        <end position="188"/>
    </location>
</feature>
<dbReference type="Proteomes" id="UP000657385">
    <property type="component" value="Unassembled WGS sequence"/>
</dbReference>
<dbReference type="RefSeq" id="WP_196192061.1">
    <property type="nucleotide sequence ID" value="NZ_JADPRT010000001.1"/>
</dbReference>
<reference evidence="2" key="1">
    <citation type="submission" date="2020-11" db="EMBL/GenBank/DDBJ databases">
        <title>Isolation and identification of active actinomycetes.</title>
        <authorList>
            <person name="Yu B."/>
        </authorList>
    </citation>
    <scope>NUCLEOTIDE SEQUENCE</scope>
    <source>
        <strain evidence="2">NEAU-YB345</strain>
    </source>
</reference>
<dbReference type="Gene3D" id="3.40.50.720">
    <property type="entry name" value="NAD(P)-binding Rossmann-like Domain"/>
    <property type="match status" value="1"/>
</dbReference>
<evidence type="ECO:0000313" key="2">
    <source>
        <dbReference type="EMBL" id="MBF9066888.1"/>
    </source>
</evidence>
<name>A0A931FAY7_9ACTN</name>
<dbReference type="PANTHER" id="PTHR43162:SF1">
    <property type="entry name" value="PRESTALK A DIFFERENTIATION PROTEIN A"/>
    <property type="match status" value="1"/>
</dbReference>
<gene>
    <name evidence="2" type="ORF">I2501_02395</name>
</gene>
<keyword evidence="3" id="KW-1185">Reference proteome</keyword>
<organism evidence="2 3">
    <name type="scientific">Streptacidiphilus fuscans</name>
    <dbReference type="NCBI Taxonomy" id="2789292"/>
    <lineage>
        <taxon>Bacteria</taxon>
        <taxon>Bacillati</taxon>
        <taxon>Actinomycetota</taxon>
        <taxon>Actinomycetes</taxon>
        <taxon>Kitasatosporales</taxon>
        <taxon>Streptomycetaceae</taxon>
        <taxon>Streptacidiphilus</taxon>
    </lineage>
</organism>
<accession>A0A931FAY7</accession>
<dbReference type="SUPFAM" id="SSF51735">
    <property type="entry name" value="NAD(P)-binding Rossmann-fold domains"/>
    <property type="match status" value="1"/>
</dbReference>
<dbReference type="EMBL" id="JADPRT010000001">
    <property type="protein sequence ID" value="MBF9066888.1"/>
    <property type="molecule type" value="Genomic_DNA"/>
</dbReference>
<proteinExistence type="predicted"/>
<dbReference type="InterPro" id="IPR051604">
    <property type="entry name" value="Ergot_Alk_Oxidoreductase"/>
</dbReference>
<comment type="caution">
    <text evidence="2">The sequence shown here is derived from an EMBL/GenBank/DDBJ whole genome shotgun (WGS) entry which is preliminary data.</text>
</comment>
<dbReference type="Pfam" id="PF13460">
    <property type="entry name" value="NAD_binding_10"/>
    <property type="match status" value="1"/>
</dbReference>
<sequence>MTRTTHTQPVLVTGATGRIGRGVVDQLLDAGVPVRALTRRAEAAAELPDGVEVVTGDLTEPASLDQALRGTSAVFLLWTAPPATAADVVERLATHTRRVVLLSSPHRTPHPFFQQPNPMAAFHAEIERLIAATGLESTVIRPGMFASNATAWWAPAIRAGEVVRWPYGAAETAPVDDRDVAAVAARTLYEDGHAGGDYVLTGPESLSQAAQVEIIGKVLGRPITFEELSPDEFRSATEGKAPRAVVDMLLTAWDATMGRPAFVTSAVADVLGVPARSFAEWVADHASLFEQGPNRPA</sequence>
<dbReference type="AlphaFoldDB" id="A0A931FAY7"/>
<dbReference type="InterPro" id="IPR016040">
    <property type="entry name" value="NAD(P)-bd_dom"/>
</dbReference>
<dbReference type="PANTHER" id="PTHR43162">
    <property type="match status" value="1"/>
</dbReference>
<evidence type="ECO:0000313" key="3">
    <source>
        <dbReference type="Proteomes" id="UP000657385"/>
    </source>
</evidence>
<dbReference type="InterPro" id="IPR036291">
    <property type="entry name" value="NAD(P)-bd_dom_sf"/>
</dbReference>
<protein>
    <submittedName>
        <fullName evidence="2">NmrA family NAD(P)-binding protein</fullName>
    </submittedName>
</protein>